<gene>
    <name evidence="2" type="ORF">Fot_35297</name>
</gene>
<dbReference type="GO" id="GO:0032259">
    <property type="term" value="P:methylation"/>
    <property type="evidence" value="ECO:0007669"/>
    <property type="project" value="UniProtKB-KW"/>
</dbReference>
<dbReference type="AlphaFoldDB" id="A0ABD1SMK8"/>
<comment type="similarity">
    <text evidence="1">Belongs to the major facilitator superfamily. Phosphate:H(+) symporter (TC 2.A.1.9) family.</text>
</comment>
<organism evidence="2 3">
    <name type="scientific">Forsythia ovata</name>
    <dbReference type="NCBI Taxonomy" id="205694"/>
    <lineage>
        <taxon>Eukaryota</taxon>
        <taxon>Viridiplantae</taxon>
        <taxon>Streptophyta</taxon>
        <taxon>Embryophyta</taxon>
        <taxon>Tracheophyta</taxon>
        <taxon>Spermatophyta</taxon>
        <taxon>Magnoliopsida</taxon>
        <taxon>eudicotyledons</taxon>
        <taxon>Gunneridae</taxon>
        <taxon>Pentapetalae</taxon>
        <taxon>asterids</taxon>
        <taxon>lamiids</taxon>
        <taxon>Lamiales</taxon>
        <taxon>Oleaceae</taxon>
        <taxon>Forsythieae</taxon>
        <taxon>Forsythia</taxon>
    </lineage>
</organism>
<proteinExistence type="inferred from homology"/>
<keyword evidence="3" id="KW-1185">Reference proteome</keyword>
<comment type="caution">
    <text evidence="2">The sequence shown here is derived from an EMBL/GenBank/DDBJ whole genome shotgun (WGS) entry which is preliminary data.</text>
</comment>
<keyword evidence="2" id="KW-0808">Transferase</keyword>
<sequence length="178" mass="19279">MESCTECAAASLYRRRQVQQRGTLLQSRSAVKHHPGAVLGALQWGLPFLRCKDVTPVAERFAYYGVTENLFSYLTKVVGQPTSTATACGHKPFVQTFAADEFDENLPKEKAAKSSFSIGGMWELSAATRIHEEMEVDLLNVKPGAQILDAGCGVGGPMRAIAANSEVDVVGITINEFK</sequence>
<dbReference type="PANTHER" id="PTHR44742:SF2">
    <property type="entry name" value="24-METHYLENESTEROL C-METHYLTRANSFERASE 2"/>
    <property type="match status" value="1"/>
</dbReference>
<dbReference type="Proteomes" id="UP001604277">
    <property type="component" value="Unassembled WGS sequence"/>
</dbReference>
<dbReference type="Pfam" id="PF02353">
    <property type="entry name" value="CMAS"/>
    <property type="match status" value="1"/>
</dbReference>
<accession>A0ABD1SMK8</accession>
<evidence type="ECO:0000256" key="1">
    <source>
        <dbReference type="ARBA" id="ARBA00044504"/>
    </source>
</evidence>
<keyword evidence="2" id="KW-0489">Methyltransferase</keyword>
<dbReference type="GO" id="GO:0008168">
    <property type="term" value="F:methyltransferase activity"/>
    <property type="evidence" value="ECO:0007669"/>
    <property type="project" value="UniProtKB-KW"/>
</dbReference>
<dbReference type="PANTHER" id="PTHR44742">
    <property type="match status" value="1"/>
</dbReference>
<dbReference type="InterPro" id="IPR036259">
    <property type="entry name" value="MFS_trans_sf"/>
</dbReference>
<evidence type="ECO:0000313" key="3">
    <source>
        <dbReference type="Proteomes" id="UP001604277"/>
    </source>
</evidence>
<protein>
    <submittedName>
        <fullName evidence="2">Methyltransferase</fullName>
    </submittedName>
</protein>
<dbReference type="Gene3D" id="3.40.50.150">
    <property type="entry name" value="Vaccinia Virus protein VP39"/>
    <property type="match status" value="1"/>
</dbReference>
<reference evidence="3" key="1">
    <citation type="submission" date="2024-07" db="EMBL/GenBank/DDBJ databases">
        <title>Two chromosome-level genome assemblies of Korean endemic species Abeliophyllum distichum and Forsythia ovata (Oleaceae).</title>
        <authorList>
            <person name="Jang H."/>
        </authorList>
    </citation>
    <scope>NUCLEOTIDE SEQUENCE [LARGE SCALE GENOMIC DNA]</scope>
</reference>
<dbReference type="EMBL" id="JBFOLJ010000010">
    <property type="protein sequence ID" value="KAL2501449.1"/>
    <property type="molecule type" value="Genomic_DNA"/>
</dbReference>
<dbReference type="SUPFAM" id="SSF53335">
    <property type="entry name" value="S-adenosyl-L-methionine-dependent methyltransferases"/>
    <property type="match status" value="1"/>
</dbReference>
<dbReference type="InterPro" id="IPR029063">
    <property type="entry name" value="SAM-dependent_MTases_sf"/>
</dbReference>
<dbReference type="Gene3D" id="1.20.1250.20">
    <property type="entry name" value="MFS general substrate transporter like domains"/>
    <property type="match status" value="1"/>
</dbReference>
<name>A0ABD1SMK8_9LAMI</name>
<evidence type="ECO:0000313" key="2">
    <source>
        <dbReference type="EMBL" id="KAL2501449.1"/>
    </source>
</evidence>